<sequence length="90" mass="10127">MLIASDPNFTPLHLVELNSISGKIIKTPKSTGGAYGSASSNRPYEGCEKAYIHEYKLKLHLRREHPYGGTGKTMKRMARRQTRADLHTIE</sequence>
<dbReference type="EMBL" id="JBBPBN010000003">
    <property type="protein sequence ID" value="KAK9043013.1"/>
    <property type="molecule type" value="Genomic_DNA"/>
</dbReference>
<organism evidence="2 3">
    <name type="scientific">Hibiscus sabdariffa</name>
    <name type="common">roselle</name>
    <dbReference type="NCBI Taxonomy" id="183260"/>
    <lineage>
        <taxon>Eukaryota</taxon>
        <taxon>Viridiplantae</taxon>
        <taxon>Streptophyta</taxon>
        <taxon>Embryophyta</taxon>
        <taxon>Tracheophyta</taxon>
        <taxon>Spermatophyta</taxon>
        <taxon>Magnoliopsida</taxon>
        <taxon>eudicotyledons</taxon>
        <taxon>Gunneridae</taxon>
        <taxon>Pentapetalae</taxon>
        <taxon>rosids</taxon>
        <taxon>malvids</taxon>
        <taxon>Malvales</taxon>
        <taxon>Malvaceae</taxon>
        <taxon>Malvoideae</taxon>
        <taxon>Hibiscus</taxon>
    </lineage>
</organism>
<evidence type="ECO:0000313" key="3">
    <source>
        <dbReference type="Proteomes" id="UP001396334"/>
    </source>
</evidence>
<reference evidence="2 3" key="1">
    <citation type="journal article" date="2024" name="G3 (Bethesda)">
        <title>Genome assembly of Hibiscus sabdariffa L. provides insights into metabolisms of medicinal natural products.</title>
        <authorList>
            <person name="Kim T."/>
        </authorList>
    </citation>
    <scope>NUCLEOTIDE SEQUENCE [LARGE SCALE GENOMIC DNA]</scope>
    <source>
        <strain evidence="2">TK-2024</strain>
        <tissue evidence="2">Old leaves</tissue>
    </source>
</reference>
<feature type="region of interest" description="Disordered" evidence="1">
    <location>
        <begin position="63"/>
        <end position="90"/>
    </location>
</feature>
<proteinExistence type="predicted"/>
<comment type="caution">
    <text evidence="2">The sequence shown here is derived from an EMBL/GenBank/DDBJ whole genome shotgun (WGS) entry which is preliminary data.</text>
</comment>
<keyword evidence="3" id="KW-1185">Reference proteome</keyword>
<evidence type="ECO:0000256" key="1">
    <source>
        <dbReference type="SAM" id="MobiDB-lite"/>
    </source>
</evidence>
<evidence type="ECO:0000313" key="2">
    <source>
        <dbReference type="EMBL" id="KAK9043013.1"/>
    </source>
</evidence>
<gene>
    <name evidence="2" type="ORF">V6N11_071364</name>
</gene>
<protein>
    <recommendedName>
        <fullName evidence="4">C2H2-type domain-containing protein</fullName>
    </recommendedName>
</protein>
<dbReference type="Proteomes" id="UP001396334">
    <property type="component" value="Unassembled WGS sequence"/>
</dbReference>
<accession>A0ABR2U0P7</accession>
<name>A0ABR2U0P7_9ROSI</name>
<evidence type="ECO:0008006" key="4">
    <source>
        <dbReference type="Google" id="ProtNLM"/>
    </source>
</evidence>